<evidence type="ECO:0000313" key="2">
    <source>
        <dbReference type="Proteomes" id="UP001161276"/>
    </source>
</evidence>
<sequence>MSPLEGDSFRITASEHGFGGKLAEEIVLGIMKTGLTVADENTAKLPLSARNAVELRGRRRESGAPDSHAVRAAKSLLIVMFSPRRVAQPSRAR</sequence>
<accession>A0AA42WEZ2</accession>
<organism evidence="1 2">
    <name type="scientific">Achromobacter marplatensis</name>
    <dbReference type="NCBI Taxonomy" id="470868"/>
    <lineage>
        <taxon>Bacteria</taxon>
        <taxon>Pseudomonadati</taxon>
        <taxon>Pseudomonadota</taxon>
        <taxon>Betaproteobacteria</taxon>
        <taxon>Burkholderiales</taxon>
        <taxon>Alcaligenaceae</taxon>
        <taxon>Achromobacter</taxon>
    </lineage>
</organism>
<dbReference type="EMBL" id="JAOCKG010000007">
    <property type="protein sequence ID" value="MDH2052389.1"/>
    <property type="molecule type" value="Genomic_DNA"/>
</dbReference>
<dbReference type="Proteomes" id="UP001161276">
    <property type="component" value="Unassembled WGS sequence"/>
</dbReference>
<reference evidence="1" key="1">
    <citation type="submission" date="2022-09" db="EMBL/GenBank/DDBJ databases">
        <title>Intensive care unit water sources are persistently colonized with multi-drug resistant bacteria and are the site of extensive horizontal gene transfer of antibiotic resistance genes.</title>
        <authorList>
            <person name="Diorio-Toth L."/>
        </authorList>
    </citation>
    <scope>NUCLEOTIDE SEQUENCE</scope>
    <source>
        <strain evidence="1">GD03676</strain>
    </source>
</reference>
<gene>
    <name evidence="1" type="ORF">N5K24_18435</name>
</gene>
<name>A0AA42WEZ2_9BURK</name>
<comment type="caution">
    <text evidence="1">The sequence shown here is derived from an EMBL/GenBank/DDBJ whole genome shotgun (WGS) entry which is preliminary data.</text>
</comment>
<protein>
    <submittedName>
        <fullName evidence="1">Uncharacterized protein</fullName>
    </submittedName>
</protein>
<evidence type="ECO:0000313" key="1">
    <source>
        <dbReference type="EMBL" id="MDH2052389.1"/>
    </source>
</evidence>
<dbReference type="AlphaFoldDB" id="A0AA42WEZ2"/>
<proteinExistence type="predicted"/>
<dbReference type="RefSeq" id="WP_233214137.1">
    <property type="nucleotide sequence ID" value="NZ_JAOCKG010000007.1"/>
</dbReference>